<dbReference type="AlphaFoldDB" id="A0A0F4ZHP0"/>
<keyword evidence="3" id="KW-0804">Transcription</keyword>
<dbReference type="GO" id="GO:0006355">
    <property type="term" value="P:regulation of DNA-templated transcription"/>
    <property type="evidence" value="ECO:0007669"/>
    <property type="project" value="InterPro"/>
</dbReference>
<feature type="compositionally biased region" description="Low complexity" evidence="4">
    <location>
        <begin position="229"/>
        <end position="241"/>
    </location>
</feature>
<dbReference type="InterPro" id="IPR038635">
    <property type="entry name" value="CCR4-NOT_su2/3/5_C_sf"/>
</dbReference>
<feature type="domain" description="NOT2/NOT3/NOT5 C-terminal" evidence="5">
    <location>
        <begin position="351"/>
        <end position="469"/>
    </location>
</feature>
<gene>
    <name evidence="6" type="ORF">TD95_000688</name>
</gene>
<feature type="compositionally biased region" description="Polar residues" evidence="4">
    <location>
        <begin position="144"/>
        <end position="155"/>
    </location>
</feature>
<dbReference type="Gene3D" id="2.30.30.1020">
    <property type="entry name" value="CCR4-NOT complex subunit 2/3/5, C-terminal domain"/>
    <property type="match status" value="1"/>
</dbReference>
<feature type="region of interest" description="Disordered" evidence="4">
    <location>
        <begin position="144"/>
        <end position="182"/>
    </location>
</feature>
<dbReference type="InterPro" id="IPR040168">
    <property type="entry name" value="Not2/3/5"/>
</dbReference>
<keyword evidence="2" id="KW-0805">Transcription regulation</keyword>
<dbReference type="Pfam" id="PF04153">
    <property type="entry name" value="NOT2_3_5_C"/>
    <property type="match status" value="1"/>
</dbReference>
<sequence>MPVGYGQQPQAQQPGRVPANRIPNGNKMANAGWAFGGAVPMGAAGMQAAPRPLGLGTGNVSFAQSLGAAQNSTTLDPSTSDFPSLSNNPQLQNAAQNSLWATAAGAAAAGPRNVGPVPRAQGNTLASHLSQQEDMFSAQAQGSFRFGNQGNMGVAQQSPQPPQMPSSSIEDFPPLNNRSGGVNDMAQAQNAALQAAGGSAAAQATAQSTPGAQNRTGNGLLNALSANITTSKSPATPSPASQRQQEGRPATVEESEPTSAPESKHPHGAIGNDQGRKVVAVEEKKPVPVTPPAPEVHDPLGGMPEADKWGLKGLLTLMDKYPDYHAMVSGIDVNQFGLDLGTNELISAQSYSLFDDVPPRPATPKFRLPECYQVTNVQPIDQVFRSFNDESLFWIFYSCTQDVRQQMAAVELQSRNWRWHRKLAIWITKDELLVPQAINANEERGYYIVWDTMQWRKERRELILSYADLETPSPHVAGQA</sequence>
<name>A0A0F4ZHP0_9PEZI</name>
<dbReference type="EMBL" id="LAEV01000760">
    <property type="protein sequence ID" value="KKA29621.1"/>
    <property type="molecule type" value="Genomic_DNA"/>
</dbReference>
<dbReference type="GO" id="GO:0000289">
    <property type="term" value="P:nuclear-transcribed mRNA poly(A) tail shortening"/>
    <property type="evidence" value="ECO:0007669"/>
    <property type="project" value="UniProtKB-ARBA"/>
</dbReference>
<protein>
    <recommendedName>
        <fullName evidence="5">NOT2/NOT3/NOT5 C-terminal domain-containing protein</fullName>
    </recommendedName>
</protein>
<organism evidence="6 7">
    <name type="scientific">Thielaviopsis punctulata</name>
    <dbReference type="NCBI Taxonomy" id="72032"/>
    <lineage>
        <taxon>Eukaryota</taxon>
        <taxon>Fungi</taxon>
        <taxon>Dikarya</taxon>
        <taxon>Ascomycota</taxon>
        <taxon>Pezizomycotina</taxon>
        <taxon>Sordariomycetes</taxon>
        <taxon>Hypocreomycetidae</taxon>
        <taxon>Microascales</taxon>
        <taxon>Ceratocystidaceae</taxon>
        <taxon>Thielaviopsis</taxon>
    </lineage>
</organism>
<accession>A0A0F4ZHP0</accession>
<reference evidence="6 7" key="1">
    <citation type="submission" date="2015-03" db="EMBL/GenBank/DDBJ databases">
        <authorList>
            <person name="Radwan O."/>
            <person name="Al-Naeli F.A."/>
            <person name="Rendon G.A."/>
            <person name="Fields C."/>
        </authorList>
    </citation>
    <scope>NUCLEOTIDE SEQUENCE [LARGE SCALE GENOMIC DNA]</scope>
    <source>
        <strain evidence="6">CR-DP1</strain>
    </source>
</reference>
<keyword evidence="7" id="KW-1185">Reference proteome</keyword>
<dbReference type="InterPro" id="IPR007282">
    <property type="entry name" value="NOT2/3/5_C"/>
</dbReference>
<evidence type="ECO:0000313" key="7">
    <source>
        <dbReference type="Proteomes" id="UP000033483"/>
    </source>
</evidence>
<comment type="caution">
    <text evidence="6">The sequence shown here is derived from an EMBL/GenBank/DDBJ whole genome shotgun (WGS) entry which is preliminary data.</text>
</comment>
<dbReference type="PANTHER" id="PTHR23326">
    <property type="entry name" value="CCR4 NOT-RELATED"/>
    <property type="match status" value="1"/>
</dbReference>
<feature type="region of interest" description="Disordered" evidence="4">
    <location>
        <begin position="1"/>
        <end position="24"/>
    </location>
</feature>
<evidence type="ECO:0000256" key="2">
    <source>
        <dbReference type="ARBA" id="ARBA00023015"/>
    </source>
</evidence>
<evidence type="ECO:0000256" key="4">
    <source>
        <dbReference type="SAM" id="MobiDB-lite"/>
    </source>
</evidence>
<feature type="compositionally biased region" description="Low complexity" evidence="4">
    <location>
        <begin position="1"/>
        <end position="15"/>
    </location>
</feature>
<comment type="similarity">
    <text evidence="1">Belongs to the CNOT2/3/5 family.</text>
</comment>
<evidence type="ECO:0000259" key="5">
    <source>
        <dbReference type="Pfam" id="PF04153"/>
    </source>
</evidence>
<evidence type="ECO:0000313" key="6">
    <source>
        <dbReference type="EMBL" id="KKA29621.1"/>
    </source>
</evidence>
<evidence type="ECO:0000256" key="3">
    <source>
        <dbReference type="ARBA" id="ARBA00023163"/>
    </source>
</evidence>
<feature type="region of interest" description="Disordered" evidence="4">
    <location>
        <begin position="229"/>
        <end position="275"/>
    </location>
</feature>
<dbReference type="GO" id="GO:0030015">
    <property type="term" value="C:CCR4-NOT core complex"/>
    <property type="evidence" value="ECO:0007669"/>
    <property type="project" value="InterPro"/>
</dbReference>
<proteinExistence type="inferred from homology"/>
<dbReference type="OrthoDB" id="258627at2759"/>
<evidence type="ECO:0000256" key="1">
    <source>
        <dbReference type="ARBA" id="ARBA00007682"/>
    </source>
</evidence>
<dbReference type="Proteomes" id="UP000033483">
    <property type="component" value="Unassembled WGS sequence"/>
</dbReference>